<evidence type="ECO:0000313" key="3">
    <source>
        <dbReference type="Proteomes" id="UP000176498"/>
    </source>
</evidence>
<evidence type="ECO:0008006" key="4">
    <source>
        <dbReference type="Google" id="ProtNLM"/>
    </source>
</evidence>
<dbReference type="AlphaFoldDB" id="A0A1G1XKS1"/>
<comment type="caution">
    <text evidence="2">The sequence shown here is derived from an EMBL/GenBank/DDBJ whole genome shotgun (WGS) entry which is preliminary data.</text>
</comment>
<gene>
    <name evidence="2" type="ORF">A2Y82_05290</name>
</gene>
<evidence type="ECO:0000313" key="2">
    <source>
        <dbReference type="EMBL" id="OGY40629.1"/>
    </source>
</evidence>
<feature type="transmembrane region" description="Helical" evidence="1">
    <location>
        <begin position="47"/>
        <end position="76"/>
    </location>
</feature>
<name>A0A1G1XKS1_9BACT</name>
<proteinExistence type="predicted"/>
<protein>
    <recommendedName>
        <fullName evidence="4">DUF3784 domain-containing protein</fullName>
    </recommendedName>
</protein>
<keyword evidence="1" id="KW-0472">Membrane</keyword>
<accession>A0A1G1XKS1</accession>
<organism evidence="2 3">
    <name type="scientific">Candidatus Buchananbacteria bacterium RBG_13_36_9</name>
    <dbReference type="NCBI Taxonomy" id="1797530"/>
    <lineage>
        <taxon>Bacteria</taxon>
        <taxon>Candidatus Buchananiibacteriota</taxon>
    </lineage>
</organism>
<keyword evidence="1" id="KW-1133">Transmembrane helix</keyword>
<feature type="transmembrane region" description="Helical" evidence="1">
    <location>
        <begin position="6"/>
        <end position="26"/>
    </location>
</feature>
<evidence type="ECO:0000256" key="1">
    <source>
        <dbReference type="SAM" id="Phobius"/>
    </source>
</evidence>
<dbReference type="EMBL" id="MHHZ01000024">
    <property type="protein sequence ID" value="OGY40629.1"/>
    <property type="molecule type" value="Genomic_DNA"/>
</dbReference>
<sequence>MLIQKILGIIFVILGPFLIIKTEWILENFGPIEWAEDKLRTSGGSRFFYKMVGLLMIFFGMAMVLGLFEGMVLWVFGPLLPK</sequence>
<reference evidence="2 3" key="1">
    <citation type="journal article" date="2016" name="Nat. Commun.">
        <title>Thousands of microbial genomes shed light on interconnected biogeochemical processes in an aquifer system.</title>
        <authorList>
            <person name="Anantharaman K."/>
            <person name="Brown C.T."/>
            <person name="Hug L.A."/>
            <person name="Sharon I."/>
            <person name="Castelle C.J."/>
            <person name="Probst A.J."/>
            <person name="Thomas B.C."/>
            <person name="Singh A."/>
            <person name="Wilkins M.J."/>
            <person name="Karaoz U."/>
            <person name="Brodie E.L."/>
            <person name="Williams K.H."/>
            <person name="Hubbard S.S."/>
            <person name="Banfield J.F."/>
        </authorList>
    </citation>
    <scope>NUCLEOTIDE SEQUENCE [LARGE SCALE GENOMIC DNA]</scope>
</reference>
<dbReference type="Proteomes" id="UP000176498">
    <property type="component" value="Unassembled WGS sequence"/>
</dbReference>
<keyword evidence="1" id="KW-0812">Transmembrane</keyword>